<proteinExistence type="predicted"/>
<sequence>MVKVDAGRSYAGFVLARLICFVFALDDVQGFEPITTFTTILSNKWVLEHFTNMLLMLTKVLFLELQLPDLWILPISSVRFDYTFSDPLNTTWDTTCLTPLSAATSPWENVNYKPGYYIGSCLLQLVIIQVGDASFLATSPLDPYHNIHFTFYRRSRLGPNQRRIHEFSVLSSSQTL</sequence>
<organism evidence="1 2">
    <name type="scientific">Rhodocollybia butyracea</name>
    <dbReference type="NCBI Taxonomy" id="206335"/>
    <lineage>
        <taxon>Eukaryota</taxon>
        <taxon>Fungi</taxon>
        <taxon>Dikarya</taxon>
        <taxon>Basidiomycota</taxon>
        <taxon>Agaricomycotina</taxon>
        <taxon>Agaricomycetes</taxon>
        <taxon>Agaricomycetidae</taxon>
        <taxon>Agaricales</taxon>
        <taxon>Marasmiineae</taxon>
        <taxon>Omphalotaceae</taxon>
        <taxon>Rhodocollybia</taxon>
    </lineage>
</organism>
<accession>A0A9P5P0T5</accession>
<evidence type="ECO:0000313" key="2">
    <source>
        <dbReference type="Proteomes" id="UP000772434"/>
    </source>
</evidence>
<gene>
    <name evidence="1" type="ORF">BDP27DRAFT_1378176</name>
</gene>
<dbReference type="Proteomes" id="UP000772434">
    <property type="component" value="Unassembled WGS sequence"/>
</dbReference>
<protein>
    <submittedName>
        <fullName evidence="1">Uncharacterized protein</fullName>
    </submittedName>
</protein>
<name>A0A9P5P0T5_9AGAR</name>
<dbReference type="EMBL" id="JADNRY010001214">
    <property type="protein sequence ID" value="KAF9019465.1"/>
    <property type="molecule type" value="Genomic_DNA"/>
</dbReference>
<reference evidence="1" key="1">
    <citation type="submission" date="2020-11" db="EMBL/GenBank/DDBJ databases">
        <authorList>
            <consortium name="DOE Joint Genome Institute"/>
            <person name="Ahrendt S."/>
            <person name="Riley R."/>
            <person name="Andreopoulos W."/>
            <person name="Labutti K."/>
            <person name="Pangilinan J."/>
            <person name="Ruiz-Duenas F.J."/>
            <person name="Barrasa J.M."/>
            <person name="Sanchez-Garcia M."/>
            <person name="Camarero S."/>
            <person name="Miyauchi S."/>
            <person name="Serrano A."/>
            <person name="Linde D."/>
            <person name="Babiker R."/>
            <person name="Drula E."/>
            <person name="Ayuso-Fernandez I."/>
            <person name="Pacheco R."/>
            <person name="Padilla G."/>
            <person name="Ferreira P."/>
            <person name="Barriuso J."/>
            <person name="Kellner H."/>
            <person name="Castanera R."/>
            <person name="Alfaro M."/>
            <person name="Ramirez L."/>
            <person name="Pisabarro A.G."/>
            <person name="Kuo A."/>
            <person name="Tritt A."/>
            <person name="Lipzen A."/>
            <person name="He G."/>
            <person name="Yan M."/>
            <person name="Ng V."/>
            <person name="Cullen D."/>
            <person name="Martin F."/>
            <person name="Rosso M.-N."/>
            <person name="Henrissat B."/>
            <person name="Hibbett D."/>
            <person name="Martinez A.T."/>
            <person name="Grigoriev I.V."/>
        </authorList>
    </citation>
    <scope>NUCLEOTIDE SEQUENCE</scope>
    <source>
        <strain evidence="1">AH 40177</strain>
    </source>
</reference>
<evidence type="ECO:0000313" key="1">
    <source>
        <dbReference type="EMBL" id="KAF9019465.1"/>
    </source>
</evidence>
<comment type="caution">
    <text evidence="1">The sequence shown here is derived from an EMBL/GenBank/DDBJ whole genome shotgun (WGS) entry which is preliminary data.</text>
</comment>
<dbReference type="OrthoDB" id="3363836at2759"/>
<keyword evidence="2" id="KW-1185">Reference proteome</keyword>
<dbReference type="AlphaFoldDB" id="A0A9P5P0T5"/>